<dbReference type="InterPro" id="IPR016187">
    <property type="entry name" value="CTDL_fold"/>
</dbReference>
<reference evidence="4" key="4">
    <citation type="submission" date="2025-09" db="UniProtKB">
        <authorList>
            <consortium name="Ensembl"/>
        </authorList>
    </citation>
    <scope>IDENTIFICATION</scope>
    <source>
        <strain evidence="4">JP 163 A</strain>
    </source>
</reference>
<dbReference type="HOGENOM" id="CLU_1261151_0_0_1"/>
<dbReference type="CDD" id="cd00037">
    <property type="entry name" value="CLECT"/>
    <property type="match status" value="1"/>
</dbReference>
<dbReference type="PANTHER" id="PTHR45710">
    <property type="entry name" value="C-TYPE LECTIN DOMAIN-CONTAINING PROTEIN 180"/>
    <property type="match status" value="1"/>
</dbReference>
<dbReference type="OrthoDB" id="5801605at2759"/>
<dbReference type="PROSITE" id="PS50041">
    <property type="entry name" value="C_TYPE_LECTIN_2"/>
    <property type="match status" value="1"/>
</dbReference>
<feature type="signal peptide" evidence="2">
    <location>
        <begin position="1"/>
        <end position="19"/>
    </location>
</feature>
<dbReference type="Pfam" id="PF00059">
    <property type="entry name" value="Lectin_C"/>
    <property type="match status" value="1"/>
</dbReference>
<organism evidence="4 5">
    <name type="scientific">Xiphophorus maculatus</name>
    <name type="common">Southern platyfish</name>
    <name type="synonym">Platypoecilus maculatus</name>
    <dbReference type="NCBI Taxonomy" id="8083"/>
    <lineage>
        <taxon>Eukaryota</taxon>
        <taxon>Metazoa</taxon>
        <taxon>Chordata</taxon>
        <taxon>Craniata</taxon>
        <taxon>Vertebrata</taxon>
        <taxon>Euteleostomi</taxon>
        <taxon>Actinopterygii</taxon>
        <taxon>Neopterygii</taxon>
        <taxon>Teleostei</taxon>
        <taxon>Neoteleostei</taxon>
        <taxon>Acanthomorphata</taxon>
        <taxon>Ovalentaria</taxon>
        <taxon>Atherinomorphae</taxon>
        <taxon>Cyprinodontiformes</taxon>
        <taxon>Poeciliidae</taxon>
        <taxon>Poeciliinae</taxon>
        <taxon>Xiphophorus</taxon>
    </lineage>
</organism>
<sequence length="216" mass="23884">MKTLSLSWFGFTMLTLVHAASIPDPDYPFGPTGDAPFADYPDQPPTEDAPFVDYPDQPPTEDDLFAIYGDHPPTEDRDYHLDFTCPDGWTMHSTQCLLFVPQNMTWKDAKENCASKHEGSLAAVYNDIQAQEIYKEMESVGHHGGQVWVGGSKTSKDSSWSWENSVSPDFAKFCDEQSSKDENNCLQLSFGDDDSGCLSGTKCDAGLPSVCAILLY</sequence>
<feature type="chain" id="PRO_5017190635" evidence="2">
    <location>
        <begin position="20"/>
        <end position="216"/>
    </location>
</feature>
<evidence type="ECO:0000256" key="1">
    <source>
        <dbReference type="ARBA" id="ARBA00004401"/>
    </source>
</evidence>
<evidence type="ECO:0000256" key="2">
    <source>
        <dbReference type="SAM" id="SignalP"/>
    </source>
</evidence>
<evidence type="ECO:0000259" key="3">
    <source>
        <dbReference type="PROSITE" id="PS50041"/>
    </source>
</evidence>
<dbReference type="KEGG" id="xma:111610879"/>
<dbReference type="PANTHER" id="PTHR45710:SF26">
    <property type="entry name" value="RH26557P"/>
    <property type="match status" value="1"/>
</dbReference>
<reference evidence="5" key="1">
    <citation type="submission" date="2012-01" db="EMBL/GenBank/DDBJ databases">
        <authorList>
            <person name="Walter R."/>
            <person name="Schartl M."/>
            <person name="Warren W."/>
        </authorList>
    </citation>
    <scope>NUCLEOTIDE SEQUENCE [LARGE SCALE GENOMIC DNA]</scope>
    <source>
        <strain evidence="5">JP 163 A</strain>
    </source>
</reference>
<name>M4A198_XIPMA</name>
<dbReference type="OMA" id="CASKHEG"/>
<dbReference type="GeneID" id="111610879"/>
<evidence type="ECO:0000313" key="5">
    <source>
        <dbReference type="Proteomes" id="UP000002852"/>
    </source>
</evidence>
<dbReference type="SUPFAM" id="SSF56436">
    <property type="entry name" value="C-type lectin-like"/>
    <property type="match status" value="1"/>
</dbReference>
<reference evidence="4" key="3">
    <citation type="submission" date="2025-08" db="UniProtKB">
        <authorList>
            <consortium name="Ensembl"/>
        </authorList>
    </citation>
    <scope>IDENTIFICATION</scope>
    <source>
        <strain evidence="4">JP 163 A</strain>
    </source>
</reference>
<evidence type="ECO:0000313" key="4">
    <source>
        <dbReference type="Ensembl" id="ENSXMAP00000008242.2"/>
    </source>
</evidence>
<proteinExistence type="predicted"/>
<dbReference type="Proteomes" id="UP000002852">
    <property type="component" value="Unassembled WGS sequence"/>
</dbReference>
<dbReference type="InParanoid" id="M4A198"/>
<dbReference type="Gene3D" id="3.10.100.10">
    <property type="entry name" value="Mannose-Binding Protein A, subunit A"/>
    <property type="match status" value="1"/>
</dbReference>
<comment type="subcellular location">
    <subcellularLocation>
        <location evidence="1">Cell membrane</location>
        <topology evidence="1">Single-pass type II membrane protein</topology>
    </subcellularLocation>
</comment>
<feature type="domain" description="C-type lectin" evidence="3">
    <location>
        <begin position="92"/>
        <end position="212"/>
    </location>
</feature>
<dbReference type="SMART" id="SM00034">
    <property type="entry name" value="CLECT"/>
    <property type="match status" value="1"/>
</dbReference>
<dbReference type="Ensembl" id="ENSXMAT00000008253.2">
    <property type="protein sequence ID" value="ENSXMAP00000008242.2"/>
    <property type="gene ID" value="ENSXMAG00000008221.2"/>
</dbReference>
<dbReference type="GeneTree" id="ENSGT00940000173098"/>
<dbReference type="RefSeq" id="XP_023201698.1">
    <property type="nucleotide sequence ID" value="XM_023345930.1"/>
</dbReference>
<dbReference type="AlphaFoldDB" id="M4A198"/>
<dbReference type="InterPro" id="IPR016186">
    <property type="entry name" value="C-type_lectin-like/link_sf"/>
</dbReference>
<protein>
    <submittedName>
        <fullName evidence="4">Type-2 ice-structuring protein-like</fullName>
    </submittedName>
</protein>
<keyword evidence="2" id="KW-0732">Signal</keyword>
<dbReference type="InterPro" id="IPR050828">
    <property type="entry name" value="C-type_lectin/matrix_domain"/>
</dbReference>
<dbReference type="GO" id="GO:0005886">
    <property type="term" value="C:plasma membrane"/>
    <property type="evidence" value="ECO:0007669"/>
    <property type="project" value="UniProtKB-SubCell"/>
</dbReference>
<dbReference type="InterPro" id="IPR001304">
    <property type="entry name" value="C-type_lectin-like"/>
</dbReference>
<keyword evidence="5" id="KW-1185">Reference proteome</keyword>
<reference evidence="5" key="2">
    <citation type="journal article" date="2013" name="Nat. Genet.">
        <title>The genome of the platyfish, Xiphophorus maculatus, provides insights into evolutionary adaptation and several complex traits.</title>
        <authorList>
            <person name="Schartl M."/>
            <person name="Walter R.B."/>
            <person name="Shen Y."/>
            <person name="Garcia T."/>
            <person name="Catchen J."/>
            <person name="Amores A."/>
            <person name="Braasch I."/>
            <person name="Chalopin D."/>
            <person name="Volff J.N."/>
            <person name="Lesch K.P."/>
            <person name="Bisazza A."/>
            <person name="Minx P."/>
            <person name="Hillier L."/>
            <person name="Wilson R.K."/>
            <person name="Fuerstenberg S."/>
            <person name="Boore J."/>
            <person name="Searle S."/>
            <person name="Postlethwait J.H."/>
            <person name="Warren W.C."/>
        </authorList>
    </citation>
    <scope>NUCLEOTIDE SEQUENCE [LARGE SCALE GENOMIC DNA]</scope>
    <source>
        <strain evidence="5">JP 163 A</strain>
    </source>
</reference>
<accession>M4A198</accession>